<dbReference type="AlphaFoldDB" id="A0A9D4CGF9"/>
<proteinExistence type="predicted"/>
<dbReference type="EMBL" id="JAIWYP010000012">
    <property type="protein sequence ID" value="KAH3723816.1"/>
    <property type="molecule type" value="Genomic_DNA"/>
</dbReference>
<keyword evidence="2" id="KW-1185">Reference proteome</keyword>
<evidence type="ECO:0000313" key="2">
    <source>
        <dbReference type="Proteomes" id="UP000828390"/>
    </source>
</evidence>
<comment type="caution">
    <text evidence="1">The sequence shown here is derived from an EMBL/GenBank/DDBJ whole genome shotgun (WGS) entry which is preliminary data.</text>
</comment>
<protein>
    <submittedName>
        <fullName evidence="1">Uncharacterized protein</fullName>
    </submittedName>
</protein>
<reference evidence="1" key="2">
    <citation type="submission" date="2020-11" db="EMBL/GenBank/DDBJ databases">
        <authorList>
            <person name="McCartney M.A."/>
            <person name="Auch B."/>
            <person name="Kono T."/>
            <person name="Mallez S."/>
            <person name="Becker A."/>
            <person name="Gohl D.M."/>
            <person name="Silverstein K.A.T."/>
            <person name="Koren S."/>
            <person name="Bechman K.B."/>
            <person name="Herman A."/>
            <person name="Abrahante J.E."/>
            <person name="Garbe J."/>
        </authorList>
    </citation>
    <scope>NUCLEOTIDE SEQUENCE</scope>
    <source>
        <strain evidence="1">Duluth1</strain>
        <tissue evidence="1">Whole animal</tissue>
    </source>
</reference>
<evidence type="ECO:0000313" key="1">
    <source>
        <dbReference type="EMBL" id="KAH3723816.1"/>
    </source>
</evidence>
<sequence length="113" mass="12065">MPENWVGGRGLIGGGGWGGRWLGGEGAILGGGAIGGGGMFSSFGGFGGPMIEQMRPMPPLPKADIVVAPKDLAPVQQTRKLFPETWLWKSQIVPYVAFVNVLQLHPITFHVRR</sequence>
<gene>
    <name evidence="1" type="ORF">DPMN_049610</name>
</gene>
<name>A0A9D4CGF9_DREPO</name>
<dbReference type="Proteomes" id="UP000828390">
    <property type="component" value="Unassembled WGS sequence"/>
</dbReference>
<accession>A0A9D4CGF9</accession>
<reference evidence="1" key="1">
    <citation type="journal article" date="2019" name="bioRxiv">
        <title>The Genome of the Zebra Mussel, Dreissena polymorpha: A Resource for Invasive Species Research.</title>
        <authorList>
            <person name="McCartney M.A."/>
            <person name="Auch B."/>
            <person name="Kono T."/>
            <person name="Mallez S."/>
            <person name="Zhang Y."/>
            <person name="Obille A."/>
            <person name="Becker A."/>
            <person name="Abrahante J.E."/>
            <person name="Garbe J."/>
            <person name="Badalamenti J.P."/>
            <person name="Herman A."/>
            <person name="Mangelson H."/>
            <person name="Liachko I."/>
            <person name="Sullivan S."/>
            <person name="Sone E.D."/>
            <person name="Koren S."/>
            <person name="Silverstein K.A.T."/>
            <person name="Beckman K.B."/>
            <person name="Gohl D.M."/>
        </authorList>
    </citation>
    <scope>NUCLEOTIDE SEQUENCE</scope>
    <source>
        <strain evidence="1">Duluth1</strain>
        <tissue evidence="1">Whole animal</tissue>
    </source>
</reference>
<organism evidence="1 2">
    <name type="scientific">Dreissena polymorpha</name>
    <name type="common">Zebra mussel</name>
    <name type="synonym">Mytilus polymorpha</name>
    <dbReference type="NCBI Taxonomy" id="45954"/>
    <lineage>
        <taxon>Eukaryota</taxon>
        <taxon>Metazoa</taxon>
        <taxon>Spiralia</taxon>
        <taxon>Lophotrochozoa</taxon>
        <taxon>Mollusca</taxon>
        <taxon>Bivalvia</taxon>
        <taxon>Autobranchia</taxon>
        <taxon>Heteroconchia</taxon>
        <taxon>Euheterodonta</taxon>
        <taxon>Imparidentia</taxon>
        <taxon>Neoheterodontei</taxon>
        <taxon>Myida</taxon>
        <taxon>Dreissenoidea</taxon>
        <taxon>Dreissenidae</taxon>
        <taxon>Dreissena</taxon>
    </lineage>
</organism>